<evidence type="ECO:0000313" key="2">
    <source>
        <dbReference type="Proteomes" id="UP000663828"/>
    </source>
</evidence>
<protein>
    <submittedName>
        <fullName evidence="1">Uncharacterized protein</fullName>
    </submittedName>
</protein>
<accession>A0A816H9L9</accession>
<keyword evidence="2" id="KW-1185">Reference proteome</keyword>
<dbReference type="EMBL" id="CAJNOR010015788">
    <property type="protein sequence ID" value="CAF1683259.1"/>
    <property type="molecule type" value="Genomic_DNA"/>
</dbReference>
<comment type="caution">
    <text evidence="1">The sequence shown here is derived from an EMBL/GenBank/DDBJ whole genome shotgun (WGS) entry which is preliminary data.</text>
</comment>
<organism evidence="1 2">
    <name type="scientific">Adineta ricciae</name>
    <name type="common">Rotifer</name>
    <dbReference type="NCBI Taxonomy" id="249248"/>
    <lineage>
        <taxon>Eukaryota</taxon>
        <taxon>Metazoa</taxon>
        <taxon>Spiralia</taxon>
        <taxon>Gnathifera</taxon>
        <taxon>Rotifera</taxon>
        <taxon>Eurotatoria</taxon>
        <taxon>Bdelloidea</taxon>
        <taxon>Adinetida</taxon>
        <taxon>Adinetidae</taxon>
        <taxon>Adineta</taxon>
    </lineage>
</organism>
<name>A0A816H9L9_ADIRI</name>
<dbReference type="AlphaFoldDB" id="A0A816H9L9"/>
<feature type="non-terminal residue" evidence="1">
    <location>
        <position position="24"/>
    </location>
</feature>
<reference evidence="1" key="1">
    <citation type="submission" date="2021-02" db="EMBL/GenBank/DDBJ databases">
        <authorList>
            <person name="Nowell W R."/>
        </authorList>
    </citation>
    <scope>NUCLEOTIDE SEQUENCE</scope>
</reference>
<evidence type="ECO:0000313" key="1">
    <source>
        <dbReference type="EMBL" id="CAF1683259.1"/>
    </source>
</evidence>
<sequence>MDTQKVVLKWNKQELAFDLQPTQT</sequence>
<dbReference type="Proteomes" id="UP000663828">
    <property type="component" value="Unassembled WGS sequence"/>
</dbReference>
<proteinExistence type="predicted"/>
<gene>
    <name evidence="1" type="ORF">XAT740_LOCUS61144</name>
</gene>